<dbReference type="PANTHER" id="PTHR24305:SF223">
    <property type="entry name" value="CYTOCHROME P450-DIT2"/>
    <property type="match status" value="1"/>
</dbReference>
<accession>A0A5N7DDQ0</accession>
<dbReference type="AlphaFoldDB" id="A0A5N7DDQ0"/>
<keyword evidence="6" id="KW-0503">Monooxygenase</keyword>
<dbReference type="InterPro" id="IPR001128">
    <property type="entry name" value="Cyt_P450"/>
</dbReference>
<evidence type="ECO:0000256" key="2">
    <source>
        <dbReference type="ARBA" id="ARBA00010617"/>
    </source>
</evidence>
<organism evidence="8 9">
    <name type="scientific">Aspergillus pseudonomiae</name>
    <dbReference type="NCBI Taxonomy" id="1506151"/>
    <lineage>
        <taxon>Eukaryota</taxon>
        <taxon>Fungi</taxon>
        <taxon>Dikarya</taxon>
        <taxon>Ascomycota</taxon>
        <taxon>Pezizomycotina</taxon>
        <taxon>Eurotiomycetes</taxon>
        <taxon>Eurotiomycetidae</taxon>
        <taxon>Eurotiales</taxon>
        <taxon>Aspergillaceae</taxon>
        <taxon>Aspergillus</taxon>
        <taxon>Aspergillus subgen. Circumdati</taxon>
    </lineage>
</organism>
<sequence length="501" mass="57129">MLLLALCIVLVALLSVYYTRIPPNFPRNIPVIPLTIVIWDAIRGTSRADFYNKRIRTLIQKHGAVGIWQDGEWTILVVRPAYLVQLLKDPHGTLMKSGSYHRISTSGAAQLFGENIIDSHGDLHDQFQRILKPAIQRPFTLDGMKMESTRLVRALWRQQESHEDGSAVDIRPLVWSWAVSIYGDYFLDMKLDGLEYHTAAIHQIVGRQGRHAIGRMRRIFPFLDLLPWKWPAVEELFKNIHNLETALLDCIDCRLQTAHSPTDGDKVIYRLSQALEHNQISDFHYRSNVKQLFVAGHENVESAVSASLVELAKNQGIQHALHLEIKALPYDYSSYDLDQLPLLTAVVYETLRLYPPLGTLTNRRATKPTWLGPDLCTPAGILVGWHAYGVQTDPSVWGPDASEFDPYRWGSNIGTVNERFRICQVKGTYIPFGLYSRKCLGVKFAITQMKVGLVELSRRLVWRSPADHRFSYSKVRSDNCYSIKSYHTDELKGTPNLSRKL</sequence>
<keyword evidence="3 7" id="KW-0479">Metal-binding</keyword>
<evidence type="ECO:0000256" key="3">
    <source>
        <dbReference type="ARBA" id="ARBA00022723"/>
    </source>
</evidence>
<comment type="cofactor">
    <cofactor evidence="1 7">
        <name>heme</name>
        <dbReference type="ChEBI" id="CHEBI:30413"/>
    </cofactor>
</comment>
<dbReference type="InterPro" id="IPR050121">
    <property type="entry name" value="Cytochrome_P450_monoxygenase"/>
</dbReference>
<dbReference type="InterPro" id="IPR036396">
    <property type="entry name" value="Cyt_P450_sf"/>
</dbReference>
<name>A0A5N7DDQ0_9EURO</name>
<feature type="binding site" description="axial binding residue" evidence="7">
    <location>
        <position position="439"/>
    </location>
    <ligand>
        <name>heme</name>
        <dbReference type="ChEBI" id="CHEBI:30413"/>
    </ligand>
    <ligandPart>
        <name>Fe</name>
        <dbReference type="ChEBI" id="CHEBI:18248"/>
    </ligandPart>
</feature>
<dbReference type="PANTHER" id="PTHR24305">
    <property type="entry name" value="CYTOCHROME P450"/>
    <property type="match status" value="1"/>
</dbReference>
<proteinExistence type="inferred from homology"/>
<keyword evidence="4" id="KW-0560">Oxidoreductase</keyword>
<dbReference type="PRINTS" id="PR00385">
    <property type="entry name" value="P450"/>
</dbReference>
<evidence type="ECO:0000313" key="9">
    <source>
        <dbReference type="Proteomes" id="UP000325579"/>
    </source>
</evidence>
<dbReference type="GO" id="GO:0004497">
    <property type="term" value="F:monooxygenase activity"/>
    <property type="evidence" value="ECO:0007669"/>
    <property type="project" value="UniProtKB-KW"/>
</dbReference>
<evidence type="ECO:0000313" key="8">
    <source>
        <dbReference type="EMBL" id="KAE8404374.1"/>
    </source>
</evidence>
<evidence type="ECO:0000256" key="1">
    <source>
        <dbReference type="ARBA" id="ARBA00001971"/>
    </source>
</evidence>
<dbReference type="GO" id="GO:0016705">
    <property type="term" value="F:oxidoreductase activity, acting on paired donors, with incorporation or reduction of molecular oxygen"/>
    <property type="evidence" value="ECO:0007669"/>
    <property type="project" value="InterPro"/>
</dbReference>
<reference evidence="8 9" key="1">
    <citation type="submission" date="2019-04" db="EMBL/GenBank/DDBJ databases">
        <authorList>
            <consortium name="DOE Joint Genome Institute"/>
            <person name="Mondo S."/>
            <person name="Kjaerbolling I."/>
            <person name="Vesth T."/>
            <person name="Frisvad J.C."/>
            <person name="Nybo J.L."/>
            <person name="Theobald S."/>
            <person name="Kildgaard S."/>
            <person name="Isbrandt T."/>
            <person name="Kuo A."/>
            <person name="Sato A."/>
            <person name="Lyhne E.K."/>
            <person name="Kogle M.E."/>
            <person name="Wiebenga A."/>
            <person name="Kun R.S."/>
            <person name="Lubbers R.J."/>
            <person name="Makela M.R."/>
            <person name="Barry K."/>
            <person name="Chovatia M."/>
            <person name="Clum A."/>
            <person name="Daum C."/>
            <person name="Haridas S."/>
            <person name="He G."/>
            <person name="LaButti K."/>
            <person name="Lipzen A."/>
            <person name="Riley R."/>
            <person name="Salamov A."/>
            <person name="Simmons B.A."/>
            <person name="Magnuson J.K."/>
            <person name="Henrissat B."/>
            <person name="Mortensen U.H."/>
            <person name="Larsen T.O."/>
            <person name="Devries R.P."/>
            <person name="Grigoriev I.V."/>
            <person name="Machida M."/>
            <person name="Baker S.E."/>
            <person name="Andersen M.R."/>
            <person name="Cantor M.N."/>
            <person name="Hua S.X."/>
        </authorList>
    </citation>
    <scope>NUCLEOTIDE SEQUENCE [LARGE SCALE GENOMIC DNA]</scope>
    <source>
        <strain evidence="8 9">CBS 119388</strain>
    </source>
</reference>
<dbReference type="Proteomes" id="UP000325579">
    <property type="component" value="Unassembled WGS sequence"/>
</dbReference>
<comment type="similarity">
    <text evidence="2">Belongs to the cytochrome P450 family.</text>
</comment>
<dbReference type="InterPro" id="IPR002403">
    <property type="entry name" value="Cyt_P450_E_grp-IV"/>
</dbReference>
<dbReference type="GeneID" id="43671857"/>
<keyword evidence="9" id="KW-1185">Reference proteome</keyword>
<evidence type="ECO:0000256" key="4">
    <source>
        <dbReference type="ARBA" id="ARBA00023002"/>
    </source>
</evidence>
<dbReference type="GO" id="GO:0005506">
    <property type="term" value="F:iron ion binding"/>
    <property type="evidence" value="ECO:0007669"/>
    <property type="project" value="InterPro"/>
</dbReference>
<dbReference type="Gene3D" id="1.10.630.10">
    <property type="entry name" value="Cytochrome P450"/>
    <property type="match status" value="1"/>
</dbReference>
<dbReference type="RefSeq" id="XP_031941693.1">
    <property type="nucleotide sequence ID" value="XM_032087166.1"/>
</dbReference>
<dbReference type="PRINTS" id="PR00465">
    <property type="entry name" value="EP450IV"/>
</dbReference>
<dbReference type="EMBL" id="ML736768">
    <property type="protein sequence ID" value="KAE8404374.1"/>
    <property type="molecule type" value="Genomic_DNA"/>
</dbReference>
<dbReference type="Pfam" id="PF00067">
    <property type="entry name" value="p450"/>
    <property type="match status" value="1"/>
</dbReference>
<dbReference type="OrthoDB" id="1470350at2759"/>
<dbReference type="GO" id="GO:0020037">
    <property type="term" value="F:heme binding"/>
    <property type="evidence" value="ECO:0007669"/>
    <property type="project" value="InterPro"/>
</dbReference>
<gene>
    <name evidence="8" type="ORF">BDV37DRAFT_282923</name>
</gene>
<evidence type="ECO:0000256" key="7">
    <source>
        <dbReference type="PIRSR" id="PIRSR602403-1"/>
    </source>
</evidence>
<evidence type="ECO:0000256" key="5">
    <source>
        <dbReference type="ARBA" id="ARBA00023004"/>
    </source>
</evidence>
<keyword evidence="7" id="KW-0349">Heme</keyword>
<accession>A0A5N6I004</accession>
<protein>
    <submittedName>
        <fullName evidence="8">Cytochrome P450</fullName>
    </submittedName>
</protein>
<keyword evidence="5 7" id="KW-0408">Iron</keyword>
<evidence type="ECO:0000256" key="6">
    <source>
        <dbReference type="ARBA" id="ARBA00023033"/>
    </source>
</evidence>
<dbReference type="SUPFAM" id="SSF48264">
    <property type="entry name" value="Cytochrome P450"/>
    <property type="match status" value="1"/>
</dbReference>